<dbReference type="Proteomes" id="UP000076088">
    <property type="component" value="Plasmid unnamed1"/>
</dbReference>
<dbReference type="AlphaFoldDB" id="A0AAC9AZC5"/>
<accession>A0AAC9AZC5</accession>
<keyword evidence="1" id="KW-0614">Plasmid</keyword>
<name>A0AAC9AZC5_SPHMC</name>
<reference evidence="2" key="1">
    <citation type="submission" date="2015-11" db="EMBL/GenBank/DDBJ databases">
        <title>Complete genome sequence of a polyethylene-glycol degrader Sphingopyxis macrogoltabida 203N (NBRC 111659).</title>
        <authorList>
            <person name="Yoshiyuki O."/>
            <person name="Shouta N."/>
            <person name="Nagata Y."/>
            <person name="Numata M."/>
            <person name="Tsuchikane K."/>
            <person name="Hosoyama A."/>
            <person name="Yamazoe A."/>
            <person name="Tsuda M."/>
            <person name="Fujita N."/>
            <person name="Kawai F."/>
        </authorList>
    </citation>
    <scope>NUCLEOTIDE SEQUENCE [LARGE SCALE GENOMIC DNA]</scope>
    <source>
        <strain evidence="2">203N</strain>
        <plasmid evidence="2">unnamed1</plasmid>
    </source>
</reference>
<proteinExistence type="predicted"/>
<gene>
    <name evidence="1" type="ORF">ATM17_31715</name>
</gene>
<protein>
    <submittedName>
        <fullName evidence="1">Uncharacterized protein</fullName>
    </submittedName>
</protein>
<reference evidence="1 2" key="2">
    <citation type="journal article" date="2016" name="Genome Announc.">
        <title>Complete Genome Sequence of Sphingopyxis macrogoltabida Strain 203N (NBRC 111659), a Polyethylene Glycol Degrader.</title>
        <authorList>
            <person name="Ohtsubo Y."/>
            <person name="Nonoyama S."/>
            <person name="Nagata Y."/>
            <person name="Numata M."/>
            <person name="Tsuchikane K."/>
            <person name="Hosoyama A."/>
            <person name="Yamazoe A."/>
            <person name="Tsuda M."/>
            <person name="Fujita N."/>
            <person name="Kawai F."/>
        </authorList>
    </citation>
    <scope>NUCLEOTIDE SEQUENCE [LARGE SCALE GENOMIC DNA]</scope>
    <source>
        <strain evidence="1 2">203N</strain>
    </source>
</reference>
<geneLocation type="plasmid" evidence="1 2">
    <name>unnamed1</name>
</geneLocation>
<keyword evidence="2" id="KW-1185">Reference proteome</keyword>
<sequence length="191" mass="20945">MEIPMTAKPMFAARHSAHVEFLSGDDVFAAETLAFDVKAGENAEAAAATAAEASHYYDDRVPDLRYRLQLNPDETSSEPGEKPVCKSCGADRISRDACVRWDIKNQSWELSGIYDSVTCDFCGAESDSLASWIPVDRETATERFVREVAARLGRPELAGDPHFEEVVLGHFVAASFDEALAAWSAAEARNR</sequence>
<evidence type="ECO:0000313" key="1">
    <source>
        <dbReference type="EMBL" id="AMU92826.1"/>
    </source>
</evidence>
<evidence type="ECO:0000313" key="2">
    <source>
        <dbReference type="Proteomes" id="UP000076088"/>
    </source>
</evidence>
<dbReference type="EMBL" id="CP013345">
    <property type="protein sequence ID" value="AMU92826.1"/>
    <property type="molecule type" value="Genomic_DNA"/>
</dbReference>
<organism evidence="1 2">
    <name type="scientific">Sphingopyxis macrogoltabida</name>
    <name type="common">Sphingomonas macrogoltabidus</name>
    <dbReference type="NCBI Taxonomy" id="33050"/>
    <lineage>
        <taxon>Bacteria</taxon>
        <taxon>Pseudomonadati</taxon>
        <taxon>Pseudomonadota</taxon>
        <taxon>Alphaproteobacteria</taxon>
        <taxon>Sphingomonadales</taxon>
        <taxon>Sphingomonadaceae</taxon>
        <taxon>Sphingopyxis</taxon>
    </lineage>
</organism>